<keyword evidence="2" id="KW-1185">Reference proteome</keyword>
<proteinExistence type="predicted"/>
<dbReference type="Proteomes" id="UP000634134">
    <property type="component" value="Unassembled WGS sequence"/>
</dbReference>
<sequence>MPTPRERFVEALQFLHDLQQKGIVGISYRRYTQSEVSGNTFKKWIHPGSNERLVHCY</sequence>
<dbReference type="EMBL" id="JACYGY010000001">
    <property type="protein sequence ID" value="MBE9463729.1"/>
    <property type="molecule type" value="Genomic_DNA"/>
</dbReference>
<accession>A0ABR9WHT9</accession>
<evidence type="ECO:0000313" key="2">
    <source>
        <dbReference type="Proteomes" id="UP000634134"/>
    </source>
</evidence>
<evidence type="ECO:0000313" key="1">
    <source>
        <dbReference type="EMBL" id="MBE9463729.1"/>
    </source>
</evidence>
<organism evidence="1 2">
    <name type="scientific">Dyadobacter subterraneus</name>
    <dbReference type="NCBI Taxonomy" id="2773304"/>
    <lineage>
        <taxon>Bacteria</taxon>
        <taxon>Pseudomonadati</taxon>
        <taxon>Bacteroidota</taxon>
        <taxon>Cytophagia</taxon>
        <taxon>Cytophagales</taxon>
        <taxon>Spirosomataceae</taxon>
        <taxon>Dyadobacter</taxon>
    </lineage>
</organism>
<protein>
    <submittedName>
        <fullName evidence="1">Uncharacterized protein</fullName>
    </submittedName>
</protein>
<name>A0ABR9WHT9_9BACT</name>
<dbReference type="RefSeq" id="WP_194121844.1">
    <property type="nucleotide sequence ID" value="NZ_JACYGY010000001.1"/>
</dbReference>
<comment type="caution">
    <text evidence="1">The sequence shown here is derived from an EMBL/GenBank/DDBJ whole genome shotgun (WGS) entry which is preliminary data.</text>
</comment>
<gene>
    <name evidence="1" type="ORF">IEE83_17740</name>
</gene>
<reference evidence="2" key="1">
    <citation type="submission" date="2023-07" db="EMBL/GenBank/DDBJ databases">
        <title>Dyadobacter sp. nov 'subterranea' isolated from contaminted grondwater.</title>
        <authorList>
            <person name="Szabo I."/>
            <person name="Al-Omari J."/>
            <person name="Szerdahelyi S.G."/>
            <person name="Rado J."/>
        </authorList>
    </citation>
    <scope>NUCLEOTIDE SEQUENCE [LARGE SCALE GENOMIC DNA]</scope>
    <source>
        <strain evidence="2">UP-52</strain>
    </source>
</reference>